<evidence type="ECO:0000256" key="18">
    <source>
        <dbReference type="ARBA" id="ARBA00022984"/>
    </source>
</evidence>
<evidence type="ECO:0000256" key="7">
    <source>
        <dbReference type="ARBA" id="ARBA00018638"/>
    </source>
</evidence>
<comment type="catalytic activity">
    <reaction evidence="24">
        <text>Preferential cleavage: (Ac)2-L-Lys-D-Ala-|-D-Ala. Also transpeptidation of peptidyl-alanyl moieties that are N-acyl substituents of D-alanine.</text>
        <dbReference type="EC" id="3.4.16.4"/>
    </reaction>
</comment>
<dbReference type="GO" id="GO:0008658">
    <property type="term" value="F:penicillin binding"/>
    <property type="evidence" value="ECO:0007669"/>
    <property type="project" value="InterPro"/>
</dbReference>
<evidence type="ECO:0000256" key="6">
    <source>
        <dbReference type="ARBA" id="ARBA00012448"/>
    </source>
</evidence>
<comment type="pathway">
    <text evidence="3">Cell wall biogenesis; peptidoglycan biosynthesis.</text>
</comment>
<feature type="transmembrane region" description="Helical" evidence="28">
    <location>
        <begin position="7"/>
        <end position="29"/>
    </location>
</feature>
<evidence type="ECO:0000256" key="8">
    <source>
        <dbReference type="ARBA" id="ARBA00022475"/>
    </source>
</evidence>
<dbReference type="InterPro" id="IPR031376">
    <property type="entry name" value="PCB_OB"/>
</dbReference>
<organism evidence="32 33">
    <name type="scientific">Glaesserella parasuis</name>
    <name type="common">Haemophilus parasuis</name>
    <dbReference type="NCBI Taxonomy" id="738"/>
    <lineage>
        <taxon>Bacteria</taxon>
        <taxon>Pseudomonadati</taxon>
        <taxon>Pseudomonadota</taxon>
        <taxon>Gammaproteobacteria</taxon>
        <taxon>Pasteurellales</taxon>
        <taxon>Pasteurellaceae</taxon>
        <taxon>Glaesserella</taxon>
    </lineage>
</organism>
<comment type="similarity">
    <text evidence="4">In the C-terminal section; belongs to the transpeptidase family.</text>
</comment>
<dbReference type="GO" id="GO:0071555">
    <property type="term" value="P:cell wall organization"/>
    <property type="evidence" value="ECO:0007669"/>
    <property type="project" value="UniProtKB-KW"/>
</dbReference>
<dbReference type="GO" id="GO:0009002">
    <property type="term" value="F:serine-type D-Ala-D-Ala carboxypeptidase activity"/>
    <property type="evidence" value="ECO:0007669"/>
    <property type="project" value="UniProtKB-EC"/>
</dbReference>
<feature type="domain" description="Penicillin-binding protein transpeptidase" evidence="29">
    <location>
        <begin position="428"/>
        <end position="767"/>
    </location>
</feature>
<reference evidence="32" key="1">
    <citation type="submission" date="2023-04" db="EMBL/GenBank/DDBJ databases">
        <title>Molecular characterization of the Integrative and Conjugative elements harboring multidrug-resistance gene from Glaesserella (Haemophilus) parasuis.</title>
        <authorList>
            <person name="Che Y."/>
            <person name="Zhou L."/>
        </authorList>
    </citation>
    <scope>NUCLEOTIDE SEQUENCE</scope>
    <source>
        <strain evidence="32">Z44</strain>
    </source>
</reference>
<evidence type="ECO:0000256" key="12">
    <source>
        <dbReference type="ARBA" id="ARBA00022676"/>
    </source>
</evidence>
<dbReference type="GO" id="GO:0008955">
    <property type="term" value="F:peptidoglycan glycosyltransferase activity"/>
    <property type="evidence" value="ECO:0007669"/>
    <property type="project" value="UniProtKB-EC"/>
</dbReference>
<proteinExistence type="inferred from homology"/>
<dbReference type="FunFam" id="1.10.3810.10:FF:000003">
    <property type="entry name" value="Penicillin-binding protein 1a"/>
    <property type="match status" value="1"/>
</dbReference>
<dbReference type="GO" id="GO:0008360">
    <property type="term" value="P:regulation of cell shape"/>
    <property type="evidence" value="ECO:0007669"/>
    <property type="project" value="UniProtKB-KW"/>
</dbReference>
<evidence type="ECO:0000256" key="16">
    <source>
        <dbReference type="ARBA" id="ARBA00022960"/>
    </source>
</evidence>
<keyword evidence="16" id="KW-0133">Cell shape</keyword>
<evidence type="ECO:0000256" key="3">
    <source>
        <dbReference type="ARBA" id="ARBA00004752"/>
    </source>
</evidence>
<dbReference type="GO" id="GO:0046677">
    <property type="term" value="P:response to antibiotic"/>
    <property type="evidence" value="ECO:0007669"/>
    <property type="project" value="UniProtKB-KW"/>
</dbReference>
<dbReference type="Proteomes" id="UP001222296">
    <property type="component" value="Chromosome"/>
</dbReference>
<dbReference type="GO" id="GO:0005886">
    <property type="term" value="C:plasma membrane"/>
    <property type="evidence" value="ECO:0007669"/>
    <property type="project" value="UniProtKB-SubCell"/>
</dbReference>
<evidence type="ECO:0000313" key="32">
    <source>
        <dbReference type="EMBL" id="WGE09523.1"/>
    </source>
</evidence>
<keyword evidence="12" id="KW-0328">Glycosyltransferase</keyword>
<evidence type="ECO:0000256" key="5">
    <source>
        <dbReference type="ARBA" id="ARBA00007739"/>
    </source>
</evidence>
<evidence type="ECO:0000256" key="25">
    <source>
        <dbReference type="ARBA" id="ARBA00044770"/>
    </source>
</evidence>
<dbReference type="Pfam" id="PF00912">
    <property type="entry name" value="Transgly"/>
    <property type="match status" value="1"/>
</dbReference>
<evidence type="ECO:0000256" key="2">
    <source>
        <dbReference type="ARBA" id="ARBA00004249"/>
    </source>
</evidence>
<evidence type="ECO:0000259" key="31">
    <source>
        <dbReference type="Pfam" id="PF17092"/>
    </source>
</evidence>
<dbReference type="InterPro" id="IPR001264">
    <property type="entry name" value="Glyco_trans_51"/>
</dbReference>
<keyword evidence="23" id="KW-0961">Cell wall biogenesis/degradation</keyword>
<dbReference type="PANTHER" id="PTHR32282">
    <property type="entry name" value="BINDING PROTEIN TRANSPEPTIDASE, PUTATIVE-RELATED"/>
    <property type="match status" value="1"/>
</dbReference>
<evidence type="ECO:0000256" key="20">
    <source>
        <dbReference type="ARBA" id="ARBA00023136"/>
    </source>
</evidence>
<evidence type="ECO:0000313" key="33">
    <source>
        <dbReference type="Proteomes" id="UP001222296"/>
    </source>
</evidence>
<evidence type="ECO:0000256" key="4">
    <source>
        <dbReference type="ARBA" id="ARBA00007090"/>
    </source>
</evidence>
<evidence type="ECO:0000256" key="13">
    <source>
        <dbReference type="ARBA" id="ARBA00022679"/>
    </source>
</evidence>
<keyword evidence="8" id="KW-1003">Cell membrane</keyword>
<evidence type="ECO:0000259" key="30">
    <source>
        <dbReference type="Pfam" id="PF00912"/>
    </source>
</evidence>
<dbReference type="InterPro" id="IPR001460">
    <property type="entry name" value="PCN-bd_Tpept"/>
</dbReference>
<keyword evidence="13" id="KW-0808">Transferase</keyword>
<keyword evidence="19 28" id="KW-1133">Transmembrane helix</keyword>
<keyword evidence="14 28" id="KW-0812">Transmembrane</keyword>
<dbReference type="Gene3D" id="3.40.710.10">
    <property type="entry name" value="DD-peptidase/beta-lactamase superfamily"/>
    <property type="match status" value="2"/>
</dbReference>
<feature type="domain" description="Glycosyl transferase family 51" evidence="30">
    <location>
        <begin position="55"/>
        <end position="227"/>
    </location>
</feature>
<evidence type="ECO:0000256" key="19">
    <source>
        <dbReference type="ARBA" id="ARBA00022989"/>
    </source>
</evidence>
<evidence type="ECO:0000256" key="14">
    <source>
        <dbReference type="ARBA" id="ARBA00022692"/>
    </source>
</evidence>
<keyword evidence="21" id="KW-0046">Antibiotic resistance</keyword>
<keyword evidence="10" id="KW-0121">Carboxypeptidase</keyword>
<name>A0AAJ6D9A2_GLAPU</name>
<evidence type="ECO:0000256" key="10">
    <source>
        <dbReference type="ARBA" id="ARBA00022645"/>
    </source>
</evidence>
<dbReference type="GO" id="GO:0009252">
    <property type="term" value="P:peptidoglycan biosynthetic process"/>
    <property type="evidence" value="ECO:0007669"/>
    <property type="project" value="UniProtKB-KW"/>
</dbReference>
<dbReference type="EMBL" id="CP121769">
    <property type="protein sequence ID" value="WGE09523.1"/>
    <property type="molecule type" value="Genomic_DNA"/>
</dbReference>
<evidence type="ECO:0000256" key="15">
    <source>
        <dbReference type="ARBA" id="ARBA00022801"/>
    </source>
</evidence>
<evidence type="ECO:0000256" key="26">
    <source>
        <dbReference type="ARBA" id="ARBA00049902"/>
    </source>
</evidence>
<evidence type="ECO:0000256" key="27">
    <source>
        <dbReference type="ARBA" id="ARBA00060592"/>
    </source>
</evidence>
<dbReference type="NCBIfam" id="TIGR02074">
    <property type="entry name" value="PBP_1a_fam"/>
    <property type="match status" value="1"/>
</dbReference>
<dbReference type="Gene3D" id="1.10.3810.10">
    <property type="entry name" value="Biosynthetic peptidoglycan transglycosylase-like"/>
    <property type="match status" value="1"/>
</dbReference>
<keyword evidence="18" id="KW-0573">Peptidoglycan synthesis</keyword>
<keyword evidence="20 28" id="KW-0472">Membrane</keyword>
<accession>A0AAJ6D9A2</accession>
<keyword evidence="17" id="KW-0735">Signal-anchor</keyword>
<evidence type="ECO:0000256" key="23">
    <source>
        <dbReference type="ARBA" id="ARBA00023316"/>
    </source>
</evidence>
<evidence type="ECO:0000256" key="11">
    <source>
        <dbReference type="ARBA" id="ARBA00022670"/>
    </source>
</evidence>
<protein>
    <recommendedName>
        <fullName evidence="7">Penicillin-binding protein 1A</fullName>
        <ecNumber evidence="25">2.4.99.28</ecNumber>
        <ecNumber evidence="6">3.4.16.4</ecNumber>
    </recommendedName>
</protein>
<evidence type="ECO:0000259" key="29">
    <source>
        <dbReference type="Pfam" id="PF00905"/>
    </source>
</evidence>
<keyword evidence="15" id="KW-0378">Hydrolase</keyword>
<evidence type="ECO:0000256" key="17">
    <source>
        <dbReference type="ARBA" id="ARBA00022968"/>
    </source>
</evidence>
<sequence length="855" mass="94949">MKIVKIIFSALLTLIIVGLVAVGFLYVHLKEDLPDVASLKTVELQQPMQIFTADGKLIGEVGEQRRIPVKLADIPQTLIDAIIATEDTRFYEHKGIDPKGIMRAVWRSSQGDTQGASTITQQLARNFFLSPERKLERKLKEVILALEIEENLSKNEILELYLNKIYLGYRSYGVAAAAKTYFGKKLEELTLSEMAIIAGLPKAPSTMNPLFSLKRAEARRNVVLGRMLEVGKITKAQYEQAKAEPIKAKYYGAALEFRADYVTEMIRQEMVKRYGEEVAYTKGFQVFATVLSADQKEAQDALRNNLIDYDRRHGWRGADKLWNPKENAWDEEKIIDHLSKLPSSEPFTSAAVLAISKDKANVMLPTGERVELKMSGMRWARKFINDSAQGKAPTQVKDVINVGEQIWVRQNSKGEWELGQIPDVNSALVSLNSDNGAIEAIVGGFSFEQSRFNRATQSLVQVGSSIKPFIYAAALNKGLSLSTTLSDTPITITKAGQKPWTPKNSPNVYEGSLRLRVGLGKSKNVMMVRTVQMAGVEYVADYLQRFGFQKDQYQATEALALGAASFTPLEMARGYAVFDNGGYLIEPYIIDRILDNAGNELFKANPAIACLECDDKSVIYPEPTYFDFVKVEEATEEATENTTDPKDEENDAIPELDIAIKTKQSVPSLMAGASSVNQEIHYAPRVISGEIAFLMRSALKTAITGEASQGWKGTSWRVANEIKRSDIGGKTGTTNNAKIAWYAGFGSNLVTTVYVGFDDNKRELGRGEAGAQTALPAWIKYMKVALSDKEERKEQLPPNIIELQIEPTSGLLGGNMNEYFIKGTEPKKRYIVEKALEQPLGTNPEGTEKISKELF</sequence>
<evidence type="ECO:0000256" key="9">
    <source>
        <dbReference type="ARBA" id="ARBA00022519"/>
    </source>
</evidence>
<dbReference type="RefSeq" id="WP_075630383.1">
    <property type="nucleotide sequence ID" value="NZ_CP121769.1"/>
</dbReference>
<evidence type="ECO:0000256" key="28">
    <source>
        <dbReference type="SAM" id="Phobius"/>
    </source>
</evidence>
<dbReference type="InterPro" id="IPR050396">
    <property type="entry name" value="Glycosyltr_51/Transpeptidase"/>
</dbReference>
<dbReference type="AlphaFoldDB" id="A0AAJ6D9A2"/>
<feature type="domain" description="Penicillin-binding protein OB-like" evidence="31">
    <location>
        <begin position="315"/>
        <end position="424"/>
    </location>
</feature>
<comment type="similarity">
    <text evidence="5">In the N-terminal section; belongs to the glycosyltransferase 51 family.</text>
</comment>
<dbReference type="GO" id="GO:0030288">
    <property type="term" value="C:outer membrane-bounded periplasmic space"/>
    <property type="evidence" value="ECO:0007669"/>
    <property type="project" value="TreeGrafter"/>
</dbReference>
<dbReference type="Pfam" id="PF17092">
    <property type="entry name" value="PCB_OB"/>
    <property type="match status" value="1"/>
</dbReference>
<dbReference type="EC" id="2.4.99.28" evidence="25"/>
<dbReference type="PANTHER" id="PTHR32282:SF27">
    <property type="entry name" value="PENICILLIN-BINDING PROTEIN 1A"/>
    <property type="match status" value="1"/>
</dbReference>
<dbReference type="InterPro" id="IPR036950">
    <property type="entry name" value="PBP_transglycosylase"/>
</dbReference>
<keyword evidence="9" id="KW-0997">Cell inner membrane</keyword>
<comment type="function">
    <text evidence="1">Cell wall formation. Synthesis of cross-linked peptidoglycan from the lipid intermediates. The enzyme has a penicillin-insensitive transglycosylase N-terminal domain (formation of linear glycan strands) and a penicillin-sensitive transpeptidase C-terminal domain (cross-linking of the peptide subunits).</text>
</comment>
<dbReference type="Pfam" id="PF00905">
    <property type="entry name" value="Transpeptidase"/>
    <property type="match status" value="1"/>
</dbReference>
<keyword evidence="11" id="KW-0645">Protease</keyword>
<dbReference type="GO" id="GO:0006508">
    <property type="term" value="P:proteolysis"/>
    <property type="evidence" value="ECO:0007669"/>
    <property type="project" value="UniProtKB-KW"/>
</dbReference>
<comment type="pathway">
    <text evidence="27">Glycan biosynthesis.</text>
</comment>
<evidence type="ECO:0000256" key="24">
    <source>
        <dbReference type="ARBA" id="ARBA00034000"/>
    </source>
</evidence>
<comment type="catalytic activity">
    <reaction evidence="26">
        <text>[GlcNAc-(1-&gt;4)-Mur2Ac(oyl-L-Ala-gamma-D-Glu-L-Lys-D-Ala-D-Ala)](n)-di-trans,octa-cis-undecaprenyl diphosphate + beta-D-GlcNAc-(1-&gt;4)-Mur2Ac(oyl-L-Ala-gamma-D-Glu-L-Lys-D-Ala-D-Ala)-di-trans,octa-cis-undecaprenyl diphosphate = [GlcNAc-(1-&gt;4)-Mur2Ac(oyl-L-Ala-gamma-D-Glu-L-Lys-D-Ala-D-Ala)](n+1)-di-trans,octa-cis-undecaprenyl diphosphate + di-trans,octa-cis-undecaprenyl diphosphate + H(+)</text>
        <dbReference type="Rhea" id="RHEA:23708"/>
        <dbReference type="Rhea" id="RHEA-COMP:9602"/>
        <dbReference type="Rhea" id="RHEA-COMP:9603"/>
        <dbReference type="ChEBI" id="CHEBI:15378"/>
        <dbReference type="ChEBI" id="CHEBI:58405"/>
        <dbReference type="ChEBI" id="CHEBI:60033"/>
        <dbReference type="ChEBI" id="CHEBI:78435"/>
        <dbReference type="EC" id="2.4.99.28"/>
    </reaction>
</comment>
<dbReference type="SUPFAM" id="SSF53955">
    <property type="entry name" value="Lysozyme-like"/>
    <property type="match status" value="1"/>
</dbReference>
<dbReference type="EC" id="3.4.16.4" evidence="6"/>
<keyword evidence="22" id="KW-0511">Multifunctional enzyme</keyword>
<dbReference type="InterPro" id="IPR012338">
    <property type="entry name" value="Beta-lactam/transpept-like"/>
</dbReference>
<dbReference type="InterPro" id="IPR023346">
    <property type="entry name" value="Lysozyme-like_dom_sf"/>
</dbReference>
<comment type="subcellular location">
    <subcellularLocation>
        <location evidence="2">Cell inner membrane</location>
        <topology evidence="2">Single-pass type II membrane protein</topology>
    </subcellularLocation>
</comment>
<evidence type="ECO:0000256" key="22">
    <source>
        <dbReference type="ARBA" id="ARBA00023268"/>
    </source>
</evidence>
<dbReference type="SUPFAM" id="SSF56601">
    <property type="entry name" value="beta-lactamase/transpeptidase-like"/>
    <property type="match status" value="1"/>
</dbReference>
<gene>
    <name evidence="32" type="ORF">QBL01_09730</name>
</gene>
<evidence type="ECO:0000256" key="21">
    <source>
        <dbReference type="ARBA" id="ARBA00023251"/>
    </source>
</evidence>
<evidence type="ECO:0000256" key="1">
    <source>
        <dbReference type="ARBA" id="ARBA00002624"/>
    </source>
</evidence>